<dbReference type="KEGG" id="vg:77949498"/>
<accession>A0AAE7WEU4</accession>
<dbReference type="RefSeq" id="YP_010673204.1">
    <property type="nucleotide sequence ID" value="NC_070983.1"/>
</dbReference>
<dbReference type="GeneID" id="77949498"/>
<dbReference type="Proteomes" id="UP000826846">
    <property type="component" value="Segment"/>
</dbReference>
<reference evidence="1 2" key="1">
    <citation type="submission" date="2021-06" db="EMBL/GenBank/DDBJ databases">
        <authorList>
            <person name="Tian F."/>
            <person name="Li J."/>
            <person name="Li F."/>
            <person name="Tong Y."/>
        </authorList>
    </citation>
    <scope>NUCLEOTIDE SEQUENCE [LARGE SCALE GENOMIC DNA]</scope>
</reference>
<protein>
    <submittedName>
        <fullName evidence="1">Uncharacterized protein</fullName>
    </submittedName>
</protein>
<organism evidence="1 2">
    <name type="scientific">Escherichia phage IME267</name>
    <dbReference type="NCBI Taxonomy" id="2860374"/>
    <lineage>
        <taxon>Viruses</taxon>
        <taxon>Duplodnaviria</taxon>
        <taxon>Heunggongvirae</taxon>
        <taxon>Uroviricota</taxon>
        <taxon>Caudoviricetes</taxon>
        <taxon>Mktvariviridae</taxon>
        <taxon>Gordonclarkvirinae</taxon>
        <taxon>Suseptimavirus</taxon>
        <taxon>Suseptimavirus IME267</taxon>
    </lineage>
</organism>
<sequence length="74" mass="8648">MIRAELTIPEGVTQLHAVWEYNNQVWGRTFKFFVDGDQSYWAYYDSEEDMWIKVSGIQTAIPCPDTAMYLFCVA</sequence>
<proteinExistence type="predicted"/>
<evidence type="ECO:0000313" key="2">
    <source>
        <dbReference type="Proteomes" id="UP000826846"/>
    </source>
</evidence>
<name>A0AAE7WEU4_9CAUD</name>
<evidence type="ECO:0000313" key="1">
    <source>
        <dbReference type="EMBL" id="QYC96910.1"/>
    </source>
</evidence>
<dbReference type="EMBL" id="MZ398243">
    <property type="protein sequence ID" value="QYC96910.1"/>
    <property type="molecule type" value="Genomic_DNA"/>
</dbReference>
<keyword evidence="2" id="KW-1185">Reference proteome</keyword>